<keyword evidence="12" id="KW-1185">Reference proteome</keyword>
<dbReference type="Gene3D" id="2.60.40.150">
    <property type="entry name" value="C2 domain"/>
    <property type="match status" value="4"/>
</dbReference>
<dbReference type="CDD" id="cd04022">
    <property type="entry name" value="C2A_MCTP_PRT_plant"/>
    <property type="match status" value="1"/>
</dbReference>
<dbReference type="CDD" id="cd08379">
    <property type="entry name" value="C2D_MCTP_PRT_plant"/>
    <property type="match status" value="1"/>
</dbReference>
<evidence type="ECO:0000256" key="8">
    <source>
        <dbReference type="SAM" id="MobiDB-lite"/>
    </source>
</evidence>
<keyword evidence="5" id="KW-0106">Calcium</keyword>
<dbReference type="Pfam" id="PF08372">
    <property type="entry name" value="PRT_C"/>
    <property type="match status" value="1"/>
</dbReference>
<keyword evidence="3 9" id="KW-0812">Transmembrane</keyword>
<dbReference type="PANTHER" id="PTHR31425">
    <property type="entry name" value="PHOSPHORIBOSYLANTHRANILATE TRANSFERASE ISOFORM 1"/>
    <property type="match status" value="1"/>
</dbReference>
<feature type="domain" description="C2" evidence="10">
    <location>
        <begin position="1"/>
        <end position="110"/>
    </location>
</feature>
<feature type="transmembrane region" description="Helical" evidence="9">
    <location>
        <begin position="818"/>
        <end position="851"/>
    </location>
</feature>
<dbReference type="SUPFAM" id="SSF49562">
    <property type="entry name" value="C2 domain (Calcium/lipid-binding domain, CaLB)"/>
    <property type="match status" value="4"/>
</dbReference>
<keyword evidence="7 9" id="KW-0472">Membrane</keyword>
<proteinExistence type="inferred from homology"/>
<dbReference type="AlphaFoldDB" id="A0AAN8VY94"/>
<dbReference type="InterPro" id="IPR000008">
    <property type="entry name" value="C2_dom"/>
</dbReference>
<name>A0AAN8VY94_9MAGN</name>
<feature type="compositionally biased region" description="Low complexity" evidence="8">
    <location>
        <begin position="206"/>
        <end position="219"/>
    </location>
</feature>
<keyword evidence="4" id="KW-0677">Repeat</keyword>
<comment type="caution">
    <text evidence="11">The sequence shown here is derived from an EMBL/GenBank/DDBJ whole genome shotgun (WGS) entry which is preliminary data.</text>
</comment>
<dbReference type="InterPro" id="IPR047259">
    <property type="entry name" value="QUIRKY-like"/>
</dbReference>
<dbReference type="InterPro" id="IPR035892">
    <property type="entry name" value="C2_domain_sf"/>
</dbReference>
<dbReference type="Proteomes" id="UP001370490">
    <property type="component" value="Unassembled WGS sequence"/>
</dbReference>
<keyword evidence="6 9" id="KW-1133">Transmembrane helix</keyword>
<evidence type="ECO:0000256" key="6">
    <source>
        <dbReference type="ARBA" id="ARBA00022989"/>
    </source>
</evidence>
<feature type="compositionally biased region" description="Basic and acidic residues" evidence="8">
    <location>
        <begin position="161"/>
        <end position="205"/>
    </location>
</feature>
<feature type="domain" description="C2" evidence="10">
    <location>
        <begin position="245"/>
        <end position="366"/>
    </location>
</feature>
<dbReference type="GO" id="GO:0016757">
    <property type="term" value="F:glycosyltransferase activity"/>
    <property type="evidence" value="ECO:0007669"/>
    <property type="project" value="UniProtKB-KW"/>
</dbReference>
<evidence type="ECO:0000256" key="3">
    <source>
        <dbReference type="ARBA" id="ARBA00022692"/>
    </source>
</evidence>
<gene>
    <name evidence="11" type="ORF">RJ641_027447</name>
</gene>
<dbReference type="PROSITE" id="PS50004">
    <property type="entry name" value="C2"/>
    <property type="match status" value="4"/>
</dbReference>
<evidence type="ECO:0000256" key="1">
    <source>
        <dbReference type="ARBA" id="ARBA00004141"/>
    </source>
</evidence>
<protein>
    <submittedName>
        <fullName evidence="11">Phosphoribosyltransferase C-terminal</fullName>
    </submittedName>
</protein>
<evidence type="ECO:0000256" key="4">
    <source>
        <dbReference type="ARBA" id="ARBA00022737"/>
    </source>
</evidence>
<evidence type="ECO:0000256" key="2">
    <source>
        <dbReference type="ARBA" id="ARBA00007923"/>
    </source>
</evidence>
<evidence type="ECO:0000313" key="11">
    <source>
        <dbReference type="EMBL" id="KAK6942070.1"/>
    </source>
</evidence>
<dbReference type="Pfam" id="PF00168">
    <property type="entry name" value="C2"/>
    <property type="match status" value="4"/>
</dbReference>
<feature type="region of interest" description="Disordered" evidence="8">
    <location>
        <begin position="133"/>
        <end position="240"/>
    </location>
</feature>
<accession>A0AAN8VY94</accession>
<evidence type="ECO:0000256" key="5">
    <source>
        <dbReference type="ARBA" id="ARBA00022837"/>
    </source>
</evidence>
<dbReference type="InterPro" id="IPR047255">
    <property type="entry name" value="C2D_MCTP_PRT_plant"/>
</dbReference>
<dbReference type="SMART" id="SM00239">
    <property type="entry name" value="C2"/>
    <property type="match status" value="4"/>
</dbReference>
<feature type="transmembrane region" description="Helical" evidence="9">
    <location>
        <begin position="935"/>
        <end position="963"/>
    </location>
</feature>
<keyword evidence="11" id="KW-0808">Transferase</keyword>
<evidence type="ECO:0000256" key="9">
    <source>
        <dbReference type="SAM" id="Phobius"/>
    </source>
</evidence>
<feature type="domain" description="C2" evidence="10">
    <location>
        <begin position="397"/>
        <end position="529"/>
    </location>
</feature>
<evidence type="ECO:0000256" key="7">
    <source>
        <dbReference type="ARBA" id="ARBA00023136"/>
    </source>
</evidence>
<evidence type="ECO:0000259" key="10">
    <source>
        <dbReference type="PROSITE" id="PS50004"/>
    </source>
</evidence>
<comment type="similarity">
    <text evidence="2">Belongs to the MCTP family.</text>
</comment>
<dbReference type="InterPro" id="IPR013583">
    <property type="entry name" value="MCTP_C"/>
</dbReference>
<dbReference type="GO" id="GO:0016020">
    <property type="term" value="C:membrane"/>
    <property type="evidence" value="ECO:0007669"/>
    <property type="project" value="UniProtKB-SubCell"/>
</dbReference>
<organism evidence="11 12">
    <name type="scientific">Dillenia turbinata</name>
    <dbReference type="NCBI Taxonomy" id="194707"/>
    <lineage>
        <taxon>Eukaryota</taxon>
        <taxon>Viridiplantae</taxon>
        <taxon>Streptophyta</taxon>
        <taxon>Embryophyta</taxon>
        <taxon>Tracheophyta</taxon>
        <taxon>Spermatophyta</taxon>
        <taxon>Magnoliopsida</taxon>
        <taxon>eudicotyledons</taxon>
        <taxon>Gunneridae</taxon>
        <taxon>Pentapetalae</taxon>
        <taxon>Dilleniales</taxon>
        <taxon>Dilleniaceae</taxon>
        <taxon>Dillenia</taxon>
    </lineage>
</organism>
<keyword evidence="11" id="KW-0328">Glycosyltransferase</keyword>
<dbReference type="EMBL" id="JBAMMX010000004">
    <property type="protein sequence ID" value="KAK6942070.1"/>
    <property type="molecule type" value="Genomic_DNA"/>
</dbReference>
<comment type="subcellular location">
    <subcellularLocation>
        <location evidence="1">Membrane</location>
        <topology evidence="1">Multi-pass membrane protein</topology>
    </subcellularLocation>
</comment>
<reference evidence="11 12" key="1">
    <citation type="submission" date="2023-12" db="EMBL/GenBank/DDBJ databases">
        <title>A high-quality genome assembly for Dillenia turbinata (Dilleniales).</title>
        <authorList>
            <person name="Chanderbali A."/>
        </authorList>
    </citation>
    <scope>NUCLEOTIDE SEQUENCE [LARGE SCALE GENOMIC DNA]</scope>
    <source>
        <strain evidence="11">LSX21</strain>
        <tissue evidence="11">Leaf</tissue>
    </source>
</reference>
<feature type="domain" description="C2" evidence="10">
    <location>
        <begin position="562"/>
        <end position="689"/>
    </location>
</feature>
<evidence type="ECO:0000313" key="12">
    <source>
        <dbReference type="Proteomes" id="UP001370490"/>
    </source>
</evidence>
<dbReference type="FunFam" id="2.60.40.150:FF:000090">
    <property type="entry name" value="C2 domain-containing protein"/>
    <property type="match status" value="1"/>
</dbReference>
<dbReference type="PANTHER" id="PTHR31425:SF43">
    <property type="entry name" value="MULTIPLE C2 DOMAIN AND TRANSMEMBRANE REGION PROTEIN 14"/>
    <property type="match status" value="1"/>
</dbReference>
<sequence>MVENCNRKLIVEVCDAKNLMPKDGQGTASAYVIVDFDGQRRRTKTKFRDLNPQWDEKLEFLVHDSEAMASEMLELNVYNDKKTGKRSTFLGKVKIAGSTFVKSGSESLVYYPLEKRSVFSQIKGEIGLKVWYVDEDPPPAPEAASDQNQEEQKAEAPPPTVEEKEKPAVKEAEKKEEKAAEETTEKKEEEKKPAAEVKEEPKAAEETTPAAAVEVEVPPIAQSDKAKTEANGKQGGRNLAELRSVSRNEWSGSSYDLVDRMPFLYVRVVKARQTKSSASSESLYSKLVIGTYSIKTKSQSDNKDWDQVFAFDRQALNSTSLEVSVWSDTKTTTENATDACLGTVSFDLQEVPKRVPPDSPLAPQWYTLDAFPETDVMLAVWIGTQADEAFQEAWQSDSGGLIPETRAKVYLSPKLWYLRLTVIQTQDLQLGSSSEATTARNTELYVKAQLGAQLFKTARTSIGSSSSSSNFNPTWNEDLIFVAAEPFEPFLVITVEDATNGQAVGHAKVHVAGCDRRTDEKSDPSSRWFNLVGDETRPYAGRIHVRLCLEGGYHVLDEAAHVTSDVQAAAKQLAKPPIGLLEVGIRGATNLLPVKTKDGTRGTADAYVVAKYGPKWVRTRTILDRFNPRWNEQYTWDVYDPCTVLTIGVFDNGRYKHDESGKPGRDVRMGKLRVRLSTLDTNRVYVSSYSLIVLLPSGPKKMGEIEIALRFSCSSWLNLIQAYTSPMLPRMHYVRPFGPAQQDILRHTAMKLVTTRLARSEPALGQEVVQYLLDTDTRMWSMRRSKANWFRAVGCLSKIATFTGWLDGIRTWTHPPTTVLVHVFLVAVVLCPHLVFPTIFMYAFLILILRFRYRPRVPLSMDTRLSYIDAVSPDELDEEFDGFPTTRSVDQVRIRYDRLRALAGRAQTLLGDVAAQGERMEALFSWRDPRATGMFVVFCLAASVVFYGVPFQAFVLGLGFYYLRHPRFRDDMPSLPLNFFRRLPSLSDQLL</sequence>